<comment type="caution">
    <text evidence="2">The sequence shown here is derived from an EMBL/GenBank/DDBJ whole genome shotgun (WGS) entry which is preliminary data.</text>
</comment>
<keyword evidence="1" id="KW-0812">Transmembrane</keyword>
<dbReference type="Proteomes" id="UP000249377">
    <property type="component" value="Unassembled WGS sequence"/>
</dbReference>
<protein>
    <submittedName>
        <fullName evidence="2">Transcriptional regulator</fullName>
    </submittedName>
</protein>
<dbReference type="Pfam" id="PF07441">
    <property type="entry name" value="BofA"/>
    <property type="match status" value="1"/>
</dbReference>
<keyword evidence="1" id="KW-0472">Membrane</keyword>
<feature type="transmembrane region" description="Helical" evidence="1">
    <location>
        <begin position="6"/>
        <end position="24"/>
    </location>
</feature>
<reference evidence="2 3" key="1">
    <citation type="submission" date="2018-06" db="EMBL/GenBank/DDBJ databases">
        <title>Noncontiguous genome sequence of Ruminococcaceae bacterium ASD2818.</title>
        <authorList>
            <person name="Chaplin A.V."/>
            <person name="Sokolova S.R."/>
            <person name="Kochetkova T.O."/>
            <person name="Goltsov A.Y."/>
            <person name="Trofimov D.Y."/>
            <person name="Efimov B.A."/>
        </authorList>
    </citation>
    <scope>NUCLEOTIDE SEQUENCE [LARGE SCALE GENOMIC DNA]</scope>
    <source>
        <strain evidence="2 3">ASD2818</strain>
    </source>
</reference>
<evidence type="ECO:0000313" key="3">
    <source>
        <dbReference type="Proteomes" id="UP000249377"/>
    </source>
</evidence>
<feature type="transmembrane region" description="Helical" evidence="1">
    <location>
        <begin position="63"/>
        <end position="86"/>
    </location>
</feature>
<dbReference type="InterPro" id="IPR010001">
    <property type="entry name" value="BofA"/>
</dbReference>
<evidence type="ECO:0000256" key="1">
    <source>
        <dbReference type="SAM" id="Phobius"/>
    </source>
</evidence>
<accession>A0A328U8B9</accession>
<evidence type="ECO:0000313" key="2">
    <source>
        <dbReference type="EMBL" id="RAQ22153.1"/>
    </source>
</evidence>
<proteinExistence type="predicted"/>
<sequence>MDGIWITLISLAVFGLLILIQLIIKAKKPVQRAVGGMVVGLCALLAVNITGLFTGVSLPLSPLSLGVSAAAGIPGVTAMLLLNLIFY</sequence>
<dbReference type="RefSeq" id="WP_112333702.1">
    <property type="nucleotide sequence ID" value="NZ_JADPHD010000005.1"/>
</dbReference>
<dbReference type="AlphaFoldDB" id="A0A328U8B9"/>
<feature type="transmembrane region" description="Helical" evidence="1">
    <location>
        <begin position="36"/>
        <end position="57"/>
    </location>
</feature>
<gene>
    <name evidence="2" type="ORF">DPQ25_13505</name>
</gene>
<name>A0A328U8B9_9FIRM</name>
<keyword evidence="1" id="KW-1133">Transmembrane helix</keyword>
<keyword evidence="3" id="KW-1185">Reference proteome</keyword>
<organism evidence="2 3">
    <name type="scientific">Hydrogeniiclostridium mannosilyticum</name>
    <dbReference type="NCBI Taxonomy" id="2764322"/>
    <lineage>
        <taxon>Bacteria</taxon>
        <taxon>Bacillati</taxon>
        <taxon>Bacillota</taxon>
        <taxon>Clostridia</taxon>
        <taxon>Eubacteriales</taxon>
        <taxon>Acutalibacteraceae</taxon>
        <taxon>Hydrogeniiclostridium</taxon>
    </lineage>
</organism>
<dbReference type="EMBL" id="QLYR01000015">
    <property type="protein sequence ID" value="RAQ22153.1"/>
    <property type="molecule type" value="Genomic_DNA"/>
</dbReference>